<evidence type="ECO:0000313" key="1">
    <source>
        <dbReference type="EMBL" id="SNY33209.1"/>
    </source>
</evidence>
<protein>
    <submittedName>
        <fullName evidence="1">Uncharacterized protein</fullName>
    </submittedName>
</protein>
<sequence length="124" mass="12926">MLRAANRAGVLRAANRAGVLRGANRAGVLRGANRAAVLRGANRAAVLRGANRAAVLRAANGAELARSAVPRRAGSALGAALLRAPTAGRACLRAGVRGLRVVVLHWSVCVPCRGLIFRARPRRR</sequence>
<proteinExistence type="predicted"/>
<reference evidence="1 2" key="1">
    <citation type="submission" date="2017-09" db="EMBL/GenBank/DDBJ databases">
        <authorList>
            <person name="Ehlers B."/>
            <person name="Leendertz F.H."/>
        </authorList>
    </citation>
    <scope>NUCLEOTIDE SEQUENCE [LARGE SCALE GENOMIC DNA]</scope>
    <source>
        <strain evidence="1 2">CGMCC 4.6857</strain>
    </source>
</reference>
<dbReference type="Proteomes" id="UP000219612">
    <property type="component" value="Unassembled WGS sequence"/>
</dbReference>
<name>A0A285HBT8_9ACTN</name>
<organism evidence="1 2">
    <name type="scientific">Paractinoplanes atraurantiacus</name>
    <dbReference type="NCBI Taxonomy" id="1036182"/>
    <lineage>
        <taxon>Bacteria</taxon>
        <taxon>Bacillati</taxon>
        <taxon>Actinomycetota</taxon>
        <taxon>Actinomycetes</taxon>
        <taxon>Micromonosporales</taxon>
        <taxon>Micromonosporaceae</taxon>
        <taxon>Paractinoplanes</taxon>
    </lineage>
</organism>
<gene>
    <name evidence="1" type="ORF">SAMN05421748_10499</name>
</gene>
<dbReference type="EMBL" id="OBDY01000004">
    <property type="protein sequence ID" value="SNY33209.1"/>
    <property type="molecule type" value="Genomic_DNA"/>
</dbReference>
<dbReference type="AlphaFoldDB" id="A0A285HBT8"/>
<evidence type="ECO:0000313" key="2">
    <source>
        <dbReference type="Proteomes" id="UP000219612"/>
    </source>
</evidence>
<keyword evidence="2" id="KW-1185">Reference proteome</keyword>
<accession>A0A285HBT8</accession>